<evidence type="ECO:0000256" key="2">
    <source>
        <dbReference type="ARBA" id="ARBA00022723"/>
    </source>
</evidence>
<dbReference type="InterPro" id="IPR019787">
    <property type="entry name" value="Znf_PHD-finger"/>
</dbReference>
<feature type="compositionally biased region" description="Basic residues" evidence="8">
    <location>
        <begin position="523"/>
        <end position="532"/>
    </location>
</feature>
<dbReference type="PROSITE" id="PS50864">
    <property type="entry name" value="SAND"/>
    <property type="match status" value="1"/>
</dbReference>
<dbReference type="Proteomes" id="UP000527355">
    <property type="component" value="Unassembled WGS sequence"/>
</dbReference>
<dbReference type="GO" id="GO:0003677">
    <property type="term" value="F:DNA binding"/>
    <property type="evidence" value="ECO:0007669"/>
    <property type="project" value="UniProtKB-KW"/>
</dbReference>
<reference evidence="12 13" key="1">
    <citation type="journal article" date="2020" name="Nature">
        <title>Six reference-quality genomes reveal evolution of bat adaptations.</title>
        <authorList>
            <person name="Jebb D."/>
            <person name="Huang Z."/>
            <person name="Pippel M."/>
            <person name="Hughes G.M."/>
            <person name="Lavrichenko K."/>
            <person name="Devanna P."/>
            <person name="Winkler S."/>
            <person name="Jermiin L.S."/>
            <person name="Skirmuntt E.C."/>
            <person name="Katzourakis A."/>
            <person name="Burkitt-Gray L."/>
            <person name="Ray D.A."/>
            <person name="Sullivan K.A.M."/>
            <person name="Roscito J.G."/>
            <person name="Kirilenko B.M."/>
            <person name="Davalos L.M."/>
            <person name="Corthals A.P."/>
            <person name="Power M.L."/>
            <person name="Jones G."/>
            <person name="Ransome R.D."/>
            <person name="Dechmann D.K.N."/>
            <person name="Locatelli A.G."/>
            <person name="Puechmaille S.J."/>
            <person name="Fedrigo O."/>
            <person name="Jarvis E.D."/>
            <person name="Hiller M."/>
            <person name="Vernes S.C."/>
            <person name="Myers E.W."/>
            <person name="Teeling E.C."/>
        </authorList>
    </citation>
    <scope>NUCLEOTIDE SEQUENCE [LARGE SCALE GENOMIC DNA]</scope>
    <source>
        <strain evidence="12">MMyoMyo1</strain>
        <tissue evidence="12">Flight muscle</tissue>
    </source>
</reference>
<proteinExistence type="predicted"/>
<dbReference type="InterPro" id="IPR036427">
    <property type="entry name" value="Bromodomain-like_sf"/>
</dbReference>
<dbReference type="InterPro" id="IPR010919">
    <property type="entry name" value="SAND-like_dom_sf"/>
</dbReference>
<dbReference type="PROSITE" id="PS51414">
    <property type="entry name" value="HSR"/>
    <property type="match status" value="1"/>
</dbReference>
<dbReference type="SUPFAM" id="SSF63763">
    <property type="entry name" value="SAND domain-like"/>
    <property type="match status" value="1"/>
</dbReference>
<feature type="region of interest" description="Disordered" evidence="8">
    <location>
        <begin position="359"/>
        <end position="437"/>
    </location>
</feature>
<feature type="domain" description="PHD-type" evidence="9">
    <location>
        <begin position="660"/>
        <end position="706"/>
    </location>
</feature>
<evidence type="ECO:0000256" key="8">
    <source>
        <dbReference type="SAM" id="MobiDB-lite"/>
    </source>
</evidence>
<dbReference type="Gene3D" id="3.10.390.10">
    <property type="entry name" value="SAND domain-like"/>
    <property type="match status" value="1"/>
</dbReference>
<keyword evidence="13" id="KW-1185">Reference proteome</keyword>
<evidence type="ECO:0000259" key="9">
    <source>
        <dbReference type="PROSITE" id="PS50016"/>
    </source>
</evidence>
<dbReference type="CDD" id="cd15626">
    <property type="entry name" value="PHD_SP110_140"/>
    <property type="match status" value="1"/>
</dbReference>
<organism evidence="12 13">
    <name type="scientific">Myotis myotis</name>
    <name type="common">Greater mouse-eared bat</name>
    <name type="synonym">Vespertilio myotis</name>
    <dbReference type="NCBI Taxonomy" id="51298"/>
    <lineage>
        <taxon>Eukaryota</taxon>
        <taxon>Metazoa</taxon>
        <taxon>Chordata</taxon>
        <taxon>Craniata</taxon>
        <taxon>Vertebrata</taxon>
        <taxon>Euteleostomi</taxon>
        <taxon>Mammalia</taxon>
        <taxon>Eutheria</taxon>
        <taxon>Laurasiatheria</taxon>
        <taxon>Chiroptera</taxon>
        <taxon>Yangochiroptera</taxon>
        <taxon>Vespertilionidae</taxon>
        <taxon>Myotis</taxon>
    </lineage>
</organism>
<dbReference type="PROSITE" id="PS50016">
    <property type="entry name" value="ZF_PHD_2"/>
    <property type="match status" value="1"/>
</dbReference>
<feature type="compositionally biased region" description="Polar residues" evidence="8">
    <location>
        <begin position="466"/>
        <end position="484"/>
    </location>
</feature>
<dbReference type="InterPro" id="IPR043563">
    <property type="entry name" value="Sp110/Sp140/Sp140L-like"/>
</dbReference>
<evidence type="ECO:0000256" key="7">
    <source>
        <dbReference type="PROSITE-ProRule" id="PRU00146"/>
    </source>
</evidence>
<dbReference type="InterPro" id="IPR001487">
    <property type="entry name" value="Bromodomain"/>
</dbReference>
<feature type="region of interest" description="Disordered" evidence="8">
    <location>
        <begin position="458"/>
        <end position="553"/>
    </location>
</feature>
<keyword evidence="4" id="KW-0862">Zinc</keyword>
<feature type="compositionally biased region" description="Basic residues" evidence="8">
    <location>
        <begin position="490"/>
        <end position="501"/>
    </location>
</feature>
<gene>
    <name evidence="12" type="ORF">mMyoMyo1_018162</name>
</gene>
<evidence type="ECO:0000256" key="1">
    <source>
        <dbReference type="ARBA" id="ARBA00022553"/>
    </source>
</evidence>
<feature type="domain" description="HSR" evidence="11">
    <location>
        <begin position="8"/>
        <end position="124"/>
    </location>
</feature>
<dbReference type="PANTHER" id="PTHR46386:SF1">
    <property type="entry name" value="NUCLEAR BODY PROTEIN SP140-LIKE PROTEIN"/>
    <property type="match status" value="1"/>
</dbReference>
<keyword evidence="3 7" id="KW-0863">Zinc-finger</keyword>
<keyword evidence="2" id="KW-0479">Metal-binding</keyword>
<dbReference type="InterPro" id="IPR011011">
    <property type="entry name" value="Znf_FYVE_PHD"/>
</dbReference>
<dbReference type="VEuPathDB" id="HostDB:GeneID_118661407"/>
<dbReference type="SMART" id="SM00249">
    <property type="entry name" value="PHD"/>
    <property type="match status" value="1"/>
</dbReference>
<dbReference type="FunFam" id="1.20.920.10:FF:000028">
    <property type="entry name" value="Nuclear autoantigen Sp-100"/>
    <property type="match status" value="1"/>
</dbReference>
<dbReference type="GO" id="GO:0008270">
    <property type="term" value="F:zinc ion binding"/>
    <property type="evidence" value="ECO:0007669"/>
    <property type="project" value="UniProtKB-KW"/>
</dbReference>
<dbReference type="AlphaFoldDB" id="A0A7J7WJA7"/>
<protein>
    <submittedName>
        <fullName evidence="12">SP100 nuclear antigen</fullName>
    </submittedName>
</protein>
<dbReference type="EMBL" id="JABWUV010000008">
    <property type="protein sequence ID" value="KAF6337483.1"/>
    <property type="molecule type" value="Genomic_DNA"/>
</dbReference>
<dbReference type="InterPro" id="IPR019786">
    <property type="entry name" value="Zinc_finger_PHD-type_CS"/>
</dbReference>
<evidence type="ECO:0000256" key="5">
    <source>
        <dbReference type="ARBA" id="ARBA00023117"/>
    </source>
</evidence>
<name>A0A7J7WJA7_MYOMY</name>
<evidence type="ECO:0000259" key="10">
    <source>
        <dbReference type="PROSITE" id="PS50864"/>
    </source>
</evidence>
<dbReference type="Pfam" id="PF03172">
    <property type="entry name" value="HSR"/>
    <property type="match status" value="1"/>
</dbReference>
<dbReference type="SMART" id="SM00258">
    <property type="entry name" value="SAND"/>
    <property type="match status" value="1"/>
</dbReference>
<evidence type="ECO:0000256" key="6">
    <source>
        <dbReference type="ARBA" id="ARBA00023125"/>
    </source>
</evidence>
<comment type="caution">
    <text evidence="12">The sequence shown here is derived from an EMBL/GenBank/DDBJ whole genome shotgun (WGS) entry which is preliminary data.</text>
</comment>
<dbReference type="FunFam" id="3.30.40.10:FF:000294">
    <property type="entry name" value="Nuclear autoantigen Sp-100"/>
    <property type="match status" value="1"/>
</dbReference>
<accession>A0A7J7WJA7</accession>
<dbReference type="SUPFAM" id="SSF47370">
    <property type="entry name" value="Bromodomain"/>
    <property type="match status" value="1"/>
</dbReference>
<dbReference type="GO" id="GO:0000981">
    <property type="term" value="F:DNA-binding transcription factor activity, RNA polymerase II-specific"/>
    <property type="evidence" value="ECO:0007669"/>
    <property type="project" value="TreeGrafter"/>
</dbReference>
<evidence type="ECO:0000313" key="12">
    <source>
        <dbReference type="EMBL" id="KAF6337483.1"/>
    </source>
</evidence>
<dbReference type="InterPro" id="IPR004865">
    <property type="entry name" value="HSR_dom"/>
</dbReference>
<evidence type="ECO:0000256" key="4">
    <source>
        <dbReference type="ARBA" id="ARBA00022833"/>
    </source>
</evidence>
<dbReference type="PANTHER" id="PTHR46386">
    <property type="entry name" value="NUCLEAR BODY PROTEIN SP140"/>
    <property type="match status" value="1"/>
</dbReference>
<evidence type="ECO:0000259" key="11">
    <source>
        <dbReference type="PROSITE" id="PS51414"/>
    </source>
</evidence>
<feature type="region of interest" description="Disordered" evidence="8">
    <location>
        <begin position="204"/>
        <end position="234"/>
    </location>
</feature>
<dbReference type="SMART" id="SM00297">
    <property type="entry name" value="BROMO"/>
    <property type="match status" value="1"/>
</dbReference>
<keyword evidence="1" id="KW-0597">Phosphoprotein</keyword>
<dbReference type="GO" id="GO:0031981">
    <property type="term" value="C:nuclear lumen"/>
    <property type="evidence" value="ECO:0007669"/>
    <property type="project" value="UniProtKB-ARBA"/>
</dbReference>
<feature type="domain" description="SAND" evidence="10">
    <location>
        <begin position="554"/>
        <end position="635"/>
    </location>
</feature>
<feature type="region of interest" description="Disordered" evidence="8">
    <location>
        <begin position="291"/>
        <end position="346"/>
    </location>
</feature>
<evidence type="ECO:0000256" key="3">
    <source>
        <dbReference type="ARBA" id="ARBA00022771"/>
    </source>
</evidence>
<dbReference type="Pfam" id="PF01342">
    <property type="entry name" value="SAND"/>
    <property type="match status" value="1"/>
</dbReference>
<dbReference type="PROSITE" id="PS01359">
    <property type="entry name" value="ZF_PHD_1"/>
    <property type="match status" value="1"/>
</dbReference>
<sequence>MASEGTELSTRMSTEDQGRDNRFTYDIRFQHFKRNKVEISRAIHKEFPFLQILRDRELITNKMYEDCQESCRNLVPVQRVVYNVLEELEKTFDLSLLEALFSEDNKQEYPALNTIYKGFENENPESICFQENDGDESLENPNTQLSLEQGTGENSYQSLTWICSHPANYNGTSPPENGLSEHHRERGQINVNETVTTSNNNDALESQQANEQCAQETESAESYEQVPIQGNNGNARLEMPSPLPSDEERAELPNHGIQINSCSVRLVDIKKEKPFFNTNAEKETQISNVIVISSDEDESPKASTSEQRRRPALISNLDSLESNEEGEIQEATCSAPEIAPQPLDLRTSPTCRKRLWENGRNHEECSESSEDETPPAIRGYTMRSDPDEEDSPDIGNQSTLKMSNKKRRISSGDSSELSNGEEPQETSSSALRNGSGAELQGLGNQKCSCVVCSPSVVPRGQEARSECSQTSEMMDTMDIGSSSILEKHSGKPRKKRRHISKKTSPQKVRSRGRDRIQSLNNRVPRKRSKPKGIKAANTRPLKRSRKRGPRIPRDKHMNFKRSILPVTCGPAKGELYKEKMKQGITAKCIKTNDGKQLTLKEFEIEGNYERSKNWRLSVRCGGYTLKDLIEKGFLPDPPRTRKIVPDSHSDNIIDPYPENSNICEMCHKGGTLFCCDTCPRSFHETCHIRHIDPHRVPWSCIFCEIKFIQKMCPESQPCHQESEILERKMLHEEHLKCEFLLLKVCRWSKSSFFIQKPYYSKRRSQSLKKCMWLNKIRETLASKLYLQVKEFVQDMRLIFQNHRKIYEGQKFIMLGIQIEAEFEKNFKDIFGIQ</sequence>
<feature type="compositionally biased region" description="Basic residues" evidence="8">
    <location>
        <begin position="540"/>
        <end position="550"/>
    </location>
</feature>
<dbReference type="Gene3D" id="1.20.920.10">
    <property type="entry name" value="Bromodomain-like"/>
    <property type="match status" value="1"/>
</dbReference>
<dbReference type="InterPro" id="IPR001965">
    <property type="entry name" value="Znf_PHD"/>
</dbReference>
<keyword evidence="5" id="KW-0103">Bromodomain</keyword>
<dbReference type="Gene3D" id="3.30.40.10">
    <property type="entry name" value="Zinc/RING finger domain, C3HC4 (zinc finger)"/>
    <property type="match status" value="1"/>
</dbReference>
<evidence type="ECO:0000313" key="13">
    <source>
        <dbReference type="Proteomes" id="UP000527355"/>
    </source>
</evidence>
<keyword evidence="6" id="KW-0238">DNA-binding</keyword>
<dbReference type="SUPFAM" id="SSF57903">
    <property type="entry name" value="FYVE/PHD zinc finger"/>
    <property type="match status" value="1"/>
</dbReference>
<dbReference type="InterPro" id="IPR013083">
    <property type="entry name" value="Znf_RING/FYVE/PHD"/>
</dbReference>
<dbReference type="InterPro" id="IPR000770">
    <property type="entry name" value="SAND_dom"/>
</dbReference>